<protein>
    <recommendedName>
        <fullName evidence="4">FAR-17a/AIG1-like protein</fullName>
    </recommendedName>
</protein>
<dbReference type="AlphaFoldDB" id="A0A6A7A8H8"/>
<feature type="transmembrane region" description="Helical" evidence="1">
    <location>
        <begin position="172"/>
        <end position="192"/>
    </location>
</feature>
<feature type="transmembrane region" description="Helical" evidence="1">
    <location>
        <begin position="30"/>
        <end position="53"/>
    </location>
</feature>
<feature type="transmembrane region" description="Helical" evidence="1">
    <location>
        <begin position="73"/>
        <end position="94"/>
    </location>
</feature>
<keyword evidence="3" id="KW-1185">Reference proteome</keyword>
<sequence>MAVWARLAAPYDGAFDPSQRFVTSWILSPAALFFIRALLSLYAFTTLFTIFGWNGSHGMSEASQHSFSYFTHLTYWGLAFYYAFAALHTGKYWLTGTSFLARWPKALQVAHSMFYSTIVIYPWIVTIVYWLLLAPGGFPSVFSSWSNTSQHALNSAYALFEIIFPRTSPLPWLDIIPIVIVLGLYLGLAYITHATEGFYVYDFLDLQTNSSGIVAAYIVGILAAAVIVFLVVRYLILLRVWLTERKMGKAGKFSSHEVAPVESVELK</sequence>
<reference evidence="2" key="1">
    <citation type="journal article" date="2020" name="Stud. Mycol.">
        <title>101 Dothideomycetes genomes: a test case for predicting lifestyles and emergence of pathogens.</title>
        <authorList>
            <person name="Haridas S."/>
            <person name="Albert R."/>
            <person name="Binder M."/>
            <person name="Bloem J."/>
            <person name="Labutti K."/>
            <person name="Salamov A."/>
            <person name="Andreopoulos B."/>
            <person name="Baker S."/>
            <person name="Barry K."/>
            <person name="Bills G."/>
            <person name="Bluhm B."/>
            <person name="Cannon C."/>
            <person name="Castanera R."/>
            <person name="Culley D."/>
            <person name="Daum C."/>
            <person name="Ezra D."/>
            <person name="Gonzalez J."/>
            <person name="Henrissat B."/>
            <person name="Kuo A."/>
            <person name="Liang C."/>
            <person name="Lipzen A."/>
            <person name="Lutzoni F."/>
            <person name="Magnuson J."/>
            <person name="Mondo S."/>
            <person name="Nolan M."/>
            <person name="Ohm R."/>
            <person name="Pangilinan J."/>
            <person name="Park H.-J."/>
            <person name="Ramirez L."/>
            <person name="Alfaro M."/>
            <person name="Sun H."/>
            <person name="Tritt A."/>
            <person name="Yoshinaga Y."/>
            <person name="Zwiers L.-H."/>
            <person name="Turgeon B."/>
            <person name="Goodwin S."/>
            <person name="Spatafora J."/>
            <person name="Crous P."/>
            <person name="Grigoriev I."/>
        </authorList>
    </citation>
    <scope>NUCLEOTIDE SEQUENCE</scope>
    <source>
        <strain evidence="2">CBS 113818</strain>
    </source>
</reference>
<evidence type="ECO:0008006" key="4">
    <source>
        <dbReference type="Google" id="ProtNLM"/>
    </source>
</evidence>
<evidence type="ECO:0000256" key="1">
    <source>
        <dbReference type="SAM" id="Phobius"/>
    </source>
</evidence>
<dbReference type="GO" id="GO:0016020">
    <property type="term" value="C:membrane"/>
    <property type="evidence" value="ECO:0007669"/>
    <property type="project" value="TreeGrafter"/>
</dbReference>
<evidence type="ECO:0000313" key="3">
    <source>
        <dbReference type="Proteomes" id="UP000799424"/>
    </source>
</evidence>
<evidence type="ECO:0000313" key="2">
    <source>
        <dbReference type="EMBL" id="KAF2829496.1"/>
    </source>
</evidence>
<dbReference type="PANTHER" id="PTHR12242:SF1">
    <property type="entry name" value="MYND-TYPE DOMAIN-CONTAINING PROTEIN"/>
    <property type="match status" value="1"/>
</dbReference>
<keyword evidence="1" id="KW-1133">Transmembrane helix</keyword>
<gene>
    <name evidence="2" type="ORF">CC86DRAFT_368499</name>
</gene>
<dbReference type="OrthoDB" id="419711at2759"/>
<name>A0A6A7A8H8_9PLEO</name>
<feature type="transmembrane region" description="Helical" evidence="1">
    <location>
        <begin position="212"/>
        <end position="236"/>
    </location>
</feature>
<accession>A0A6A7A8H8</accession>
<keyword evidence="1" id="KW-0812">Transmembrane</keyword>
<proteinExistence type="predicted"/>
<organism evidence="2 3">
    <name type="scientific">Ophiobolus disseminans</name>
    <dbReference type="NCBI Taxonomy" id="1469910"/>
    <lineage>
        <taxon>Eukaryota</taxon>
        <taxon>Fungi</taxon>
        <taxon>Dikarya</taxon>
        <taxon>Ascomycota</taxon>
        <taxon>Pezizomycotina</taxon>
        <taxon>Dothideomycetes</taxon>
        <taxon>Pleosporomycetidae</taxon>
        <taxon>Pleosporales</taxon>
        <taxon>Pleosporineae</taxon>
        <taxon>Phaeosphaeriaceae</taxon>
        <taxon>Ophiobolus</taxon>
    </lineage>
</organism>
<dbReference type="PANTHER" id="PTHR12242">
    <property type="entry name" value="OS02G0130600 PROTEIN-RELATED"/>
    <property type="match status" value="1"/>
</dbReference>
<feature type="transmembrane region" description="Helical" evidence="1">
    <location>
        <begin position="114"/>
        <end position="133"/>
    </location>
</feature>
<dbReference type="Proteomes" id="UP000799424">
    <property type="component" value="Unassembled WGS sequence"/>
</dbReference>
<keyword evidence="1" id="KW-0472">Membrane</keyword>
<dbReference type="EMBL" id="MU006221">
    <property type="protein sequence ID" value="KAF2829496.1"/>
    <property type="molecule type" value="Genomic_DNA"/>
</dbReference>